<dbReference type="AlphaFoldDB" id="A0AAV7KPG4"/>
<evidence type="ECO:0000313" key="3">
    <source>
        <dbReference type="Proteomes" id="UP001066276"/>
    </source>
</evidence>
<keyword evidence="3" id="KW-1185">Reference proteome</keyword>
<gene>
    <name evidence="2" type="ORF">NDU88_000639</name>
</gene>
<accession>A0AAV7KPG4</accession>
<sequence length="309" mass="33218">MPPKVVGARVPLEASNTAHEPVAARKCTFTYNSRYPYEGPDSGRRFGGITLQLTGSVPWHMPRGTKAESNYTIYQLPYSPGPLREFRLDPGEACSDLSAFLVRCGRCALCGSCSWLGPSARPVKEARSALNIVGSLGRLSEPRAPDPTCSVGPWPAAGLEDWGNTHDEAEFLLHVLRTMRAAWGAPADSASPHAALSDAADDAIPAVTTSLAGSPEGSWAPPKRKRDSRARSGTKPTKAQSVEERTGLLREATQFASNPYLSLKALPDTDIAGPTPQTLGTPTRARRSLHGLQMTSDLQIPRCHFLHGR</sequence>
<protein>
    <submittedName>
        <fullName evidence="2">Uncharacterized protein</fullName>
    </submittedName>
</protein>
<dbReference type="EMBL" id="JANPWB010000016">
    <property type="protein sequence ID" value="KAJ1080437.1"/>
    <property type="molecule type" value="Genomic_DNA"/>
</dbReference>
<name>A0AAV7KPG4_PLEWA</name>
<evidence type="ECO:0000313" key="2">
    <source>
        <dbReference type="EMBL" id="KAJ1080437.1"/>
    </source>
</evidence>
<proteinExistence type="predicted"/>
<feature type="region of interest" description="Disordered" evidence="1">
    <location>
        <begin position="209"/>
        <end position="244"/>
    </location>
</feature>
<dbReference type="Proteomes" id="UP001066276">
    <property type="component" value="Chromosome 12"/>
</dbReference>
<comment type="caution">
    <text evidence="2">The sequence shown here is derived from an EMBL/GenBank/DDBJ whole genome shotgun (WGS) entry which is preliminary data.</text>
</comment>
<organism evidence="2 3">
    <name type="scientific">Pleurodeles waltl</name>
    <name type="common">Iberian ribbed newt</name>
    <dbReference type="NCBI Taxonomy" id="8319"/>
    <lineage>
        <taxon>Eukaryota</taxon>
        <taxon>Metazoa</taxon>
        <taxon>Chordata</taxon>
        <taxon>Craniata</taxon>
        <taxon>Vertebrata</taxon>
        <taxon>Euteleostomi</taxon>
        <taxon>Amphibia</taxon>
        <taxon>Batrachia</taxon>
        <taxon>Caudata</taxon>
        <taxon>Salamandroidea</taxon>
        <taxon>Salamandridae</taxon>
        <taxon>Pleurodelinae</taxon>
        <taxon>Pleurodeles</taxon>
    </lineage>
</organism>
<reference evidence="2" key="1">
    <citation type="journal article" date="2022" name="bioRxiv">
        <title>Sequencing and chromosome-scale assembly of the giantPleurodeles waltlgenome.</title>
        <authorList>
            <person name="Brown T."/>
            <person name="Elewa A."/>
            <person name="Iarovenko S."/>
            <person name="Subramanian E."/>
            <person name="Araus A.J."/>
            <person name="Petzold A."/>
            <person name="Susuki M."/>
            <person name="Suzuki K.-i.T."/>
            <person name="Hayashi T."/>
            <person name="Toyoda A."/>
            <person name="Oliveira C."/>
            <person name="Osipova E."/>
            <person name="Leigh N.D."/>
            <person name="Simon A."/>
            <person name="Yun M.H."/>
        </authorList>
    </citation>
    <scope>NUCLEOTIDE SEQUENCE</scope>
    <source>
        <strain evidence="2">20211129_DDA</strain>
        <tissue evidence="2">Liver</tissue>
    </source>
</reference>
<evidence type="ECO:0000256" key="1">
    <source>
        <dbReference type="SAM" id="MobiDB-lite"/>
    </source>
</evidence>